<dbReference type="AlphaFoldDB" id="A0A4P7BY23"/>
<accession>A0A4P7BY23</accession>
<dbReference type="CDD" id="cd07989">
    <property type="entry name" value="LPLAT_AGPAT-like"/>
    <property type="match status" value="1"/>
</dbReference>
<evidence type="ECO:0000256" key="5">
    <source>
        <dbReference type="SAM" id="Phobius"/>
    </source>
</evidence>
<keyword evidence="2 7" id="KW-0808">Transferase</keyword>
<protein>
    <submittedName>
        <fullName evidence="7">1-acyl-sn-glycerol-3-phosphate acyltransferase</fullName>
    </submittedName>
</protein>
<dbReference type="PANTHER" id="PTHR10434:SF40">
    <property type="entry name" value="1-ACYL-SN-GLYCEROL-3-PHOSPHATE ACYLTRANSFERASE"/>
    <property type="match status" value="1"/>
</dbReference>
<reference evidence="7 8" key="1">
    <citation type="submission" date="2019-03" db="EMBL/GenBank/DDBJ databases">
        <title>The genome sequence of Nitrosococcus wardiae strain D1FHST reveals the archetypal metabolic capacity of ammonia-oxidizing Gammaproteobacteria.</title>
        <authorList>
            <person name="Wang L."/>
            <person name="Lim C.K."/>
            <person name="Hanson T.E."/>
            <person name="Dang H."/>
            <person name="Klotz M.G."/>
        </authorList>
    </citation>
    <scope>NUCLEOTIDE SEQUENCE [LARGE SCALE GENOMIC DNA]</scope>
    <source>
        <strain evidence="7 8">D1FHS</strain>
    </source>
</reference>
<evidence type="ECO:0000256" key="1">
    <source>
        <dbReference type="ARBA" id="ARBA00005189"/>
    </source>
</evidence>
<feature type="transmembrane region" description="Helical" evidence="5">
    <location>
        <begin position="36"/>
        <end position="59"/>
    </location>
</feature>
<proteinExistence type="predicted"/>
<dbReference type="RefSeq" id="WP_134357058.1">
    <property type="nucleotide sequence ID" value="NZ_CP038033.1"/>
</dbReference>
<evidence type="ECO:0000313" key="8">
    <source>
        <dbReference type="Proteomes" id="UP000294325"/>
    </source>
</evidence>
<dbReference type="EMBL" id="CP038033">
    <property type="protein sequence ID" value="QBQ54040.1"/>
    <property type="molecule type" value="Genomic_DNA"/>
</dbReference>
<dbReference type="InterPro" id="IPR002123">
    <property type="entry name" value="Plipid/glycerol_acylTrfase"/>
</dbReference>
<dbReference type="Proteomes" id="UP000294325">
    <property type="component" value="Chromosome"/>
</dbReference>
<feature type="domain" description="Phospholipid/glycerol acyltransferase" evidence="6">
    <location>
        <begin position="100"/>
        <end position="214"/>
    </location>
</feature>
<name>A0A4P7BY23_9GAMM</name>
<dbReference type="GO" id="GO:0003841">
    <property type="term" value="F:1-acylglycerol-3-phosphate O-acyltransferase activity"/>
    <property type="evidence" value="ECO:0007669"/>
    <property type="project" value="TreeGrafter"/>
</dbReference>
<dbReference type="PANTHER" id="PTHR10434">
    <property type="entry name" value="1-ACYL-SN-GLYCEROL-3-PHOSPHATE ACYLTRANSFERASE"/>
    <property type="match status" value="1"/>
</dbReference>
<keyword evidence="8" id="KW-1185">Reference proteome</keyword>
<dbReference type="OrthoDB" id="9812274at2"/>
<organism evidence="7 8">
    <name type="scientific">Nitrosococcus wardiae</name>
    <dbReference type="NCBI Taxonomy" id="1814290"/>
    <lineage>
        <taxon>Bacteria</taxon>
        <taxon>Pseudomonadati</taxon>
        <taxon>Pseudomonadota</taxon>
        <taxon>Gammaproteobacteria</taxon>
        <taxon>Chromatiales</taxon>
        <taxon>Chromatiaceae</taxon>
        <taxon>Nitrosococcus</taxon>
    </lineage>
</organism>
<comment type="pathway">
    <text evidence="1">Lipid metabolism.</text>
</comment>
<dbReference type="KEGG" id="nwr:E3U44_05615"/>
<feature type="region of interest" description="Disordered" evidence="4">
    <location>
        <begin position="1"/>
        <end position="22"/>
    </location>
</feature>
<evidence type="ECO:0000256" key="4">
    <source>
        <dbReference type="SAM" id="MobiDB-lite"/>
    </source>
</evidence>
<evidence type="ECO:0000256" key="3">
    <source>
        <dbReference type="ARBA" id="ARBA00023315"/>
    </source>
</evidence>
<dbReference type="SUPFAM" id="SSF69593">
    <property type="entry name" value="Glycerol-3-phosphate (1)-acyltransferase"/>
    <property type="match status" value="1"/>
</dbReference>
<gene>
    <name evidence="7" type="ORF">E3U44_05615</name>
</gene>
<evidence type="ECO:0000256" key="2">
    <source>
        <dbReference type="ARBA" id="ARBA00022679"/>
    </source>
</evidence>
<sequence>MDSQVPKSGRSLNEASGQSFPAQQQSRSSGLVWRSLIFSLGQVLSTLVFGLVGLCLSFLPFSYRYRFLIQWGRLNFWWLKKTCGVSFRVRGVEHIPSGPAVVLCKHQSSWETIALQQIFPPQIWVLKRELLWVPFFGWGLALLEPIAIDRKAGRKALEQIIQQGRQRLAAGRWVVVFPEGTRMPPGTMGRFGIGGAALAQATGYPVVPVAHNAGRYWPRGGFIKYPGVIDVVIGPPIDTQGKTATQVNQEAYDWIKQAMEEIDPPEADECPEASNLDALNLVVPIEKYRKLNANTQRYSAVANR</sequence>
<dbReference type="SMART" id="SM00563">
    <property type="entry name" value="PlsC"/>
    <property type="match status" value="1"/>
</dbReference>
<keyword evidence="5" id="KW-1133">Transmembrane helix</keyword>
<dbReference type="Pfam" id="PF01553">
    <property type="entry name" value="Acyltransferase"/>
    <property type="match status" value="1"/>
</dbReference>
<evidence type="ECO:0000313" key="7">
    <source>
        <dbReference type="EMBL" id="QBQ54040.1"/>
    </source>
</evidence>
<keyword evidence="5" id="KW-0472">Membrane</keyword>
<keyword evidence="3 7" id="KW-0012">Acyltransferase</keyword>
<dbReference type="GO" id="GO:0006654">
    <property type="term" value="P:phosphatidic acid biosynthetic process"/>
    <property type="evidence" value="ECO:0007669"/>
    <property type="project" value="TreeGrafter"/>
</dbReference>
<evidence type="ECO:0000259" key="6">
    <source>
        <dbReference type="SMART" id="SM00563"/>
    </source>
</evidence>
<keyword evidence="5" id="KW-0812">Transmembrane</keyword>